<evidence type="ECO:0000259" key="1">
    <source>
        <dbReference type="PROSITE" id="PS51832"/>
    </source>
</evidence>
<dbReference type="PANTHER" id="PTHR45228:SF9">
    <property type="entry name" value="3'3'-CGAMP-SPECIFIC PHOSPHODIESTERASE 2"/>
    <property type="match status" value="1"/>
</dbReference>
<name>A0ABQ5KDZ8_9EUKA</name>
<dbReference type="InterPro" id="IPR003607">
    <property type="entry name" value="HD/PDEase_dom"/>
</dbReference>
<dbReference type="Gene3D" id="1.10.3210.10">
    <property type="entry name" value="Hypothetical protein af1432"/>
    <property type="match status" value="1"/>
</dbReference>
<evidence type="ECO:0000313" key="2">
    <source>
        <dbReference type="EMBL" id="GKT30773.1"/>
    </source>
</evidence>
<dbReference type="CDD" id="cd00077">
    <property type="entry name" value="HDc"/>
    <property type="match status" value="1"/>
</dbReference>
<protein>
    <recommendedName>
        <fullName evidence="1">HD-GYP domain-containing protein</fullName>
    </recommendedName>
</protein>
<proteinExistence type="predicted"/>
<sequence length="143" mass="16638">MHDIGKVAIPDAILNKPGRFDEEERRVMDTHAKLGYEMLKNSHRPLLQLAATVAYEHHEKWDGSGYPRKLQGEDIHIAGRITAVADVFDALGSDRVYKKAWDDARIFNLFKEERGKHFDPKLIDIFFDNLDEFLKVREQFKDV</sequence>
<dbReference type="SUPFAM" id="SSF109604">
    <property type="entry name" value="HD-domain/PDEase-like"/>
    <property type="match status" value="1"/>
</dbReference>
<dbReference type="PROSITE" id="PS51832">
    <property type="entry name" value="HD_GYP"/>
    <property type="match status" value="1"/>
</dbReference>
<feature type="domain" description="HD-GYP" evidence="1">
    <location>
        <begin position="1"/>
        <end position="142"/>
    </location>
</feature>
<dbReference type="InterPro" id="IPR037522">
    <property type="entry name" value="HD_GYP_dom"/>
</dbReference>
<dbReference type="Pfam" id="PF13487">
    <property type="entry name" value="HD_5"/>
    <property type="match status" value="1"/>
</dbReference>
<accession>A0ABQ5KDZ8</accession>
<organism evidence="2 3">
    <name type="scientific">Aduncisulcus paluster</name>
    <dbReference type="NCBI Taxonomy" id="2918883"/>
    <lineage>
        <taxon>Eukaryota</taxon>
        <taxon>Metamonada</taxon>
        <taxon>Carpediemonas-like organisms</taxon>
        <taxon>Aduncisulcus</taxon>
    </lineage>
</organism>
<dbReference type="PANTHER" id="PTHR45228">
    <property type="entry name" value="CYCLIC DI-GMP PHOSPHODIESTERASE TM_0186-RELATED"/>
    <property type="match status" value="1"/>
</dbReference>
<evidence type="ECO:0000313" key="3">
    <source>
        <dbReference type="Proteomes" id="UP001057375"/>
    </source>
</evidence>
<reference evidence="2" key="1">
    <citation type="submission" date="2022-03" db="EMBL/GenBank/DDBJ databases">
        <title>Draft genome sequence of Aduncisulcus paluster, a free-living microaerophilic Fornicata.</title>
        <authorList>
            <person name="Yuyama I."/>
            <person name="Kume K."/>
            <person name="Tamura T."/>
            <person name="Inagaki Y."/>
            <person name="Hashimoto T."/>
        </authorList>
    </citation>
    <scope>NUCLEOTIDE SEQUENCE</scope>
    <source>
        <strain evidence="2">NY0171</strain>
    </source>
</reference>
<comment type="caution">
    <text evidence="2">The sequence shown here is derived from an EMBL/GenBank/DDBJ whole genome shotgun (WGS) entry which is preliminary data.</text>
</comment>
<gene>
    <name evidence="2" type="ORF">ADUPG1_001690</name>
</gene>
<dbReference type="Proteomes" id="UP001057375">
    <property type="component" value="Unassembled WGS sequence"/>
</dbReference>
<dbReference type="EMBL" id="BQXS01001555">
    <property type="protein sequence ID" value="GKT30773.1"/>
    <property type="molecule type" value="Genomic_DNA"/>
</dbReference>
<keyword evidence="3" id="KW-1185">Reference proteome</keyword>
<dbReference type="InterPro" id="IPR052020">
    <property type="entry name" value="Cyclic_di-GMP/3'3'-cGAMP_PDE"/>
</dbReference>